<protein>
    <submittedName>
        <fullName evidence="5">TRAP transporter fused permease subunit</fullName>
    </submittedName>
</protein>
<feature type="transmembrane region" description="Helical" evidence="3">
    <location>
        <begin position="48"/>
        <end position="69"/>
    </location>
</feature>
<dbReference type="GO" id="GO:0022857">
    <property type="term" value="F:transmembrane transporter activity"/>
    <property type="evidence" value="ECO:0007669"/>
    <property type="project" value="UniProtKB-UniRule"/>
</dbReference>
<keyword evidence="1" id="KW-1003">Cell membrane</keyword>
<dbReference type="RefSeq" id="WP_161352481.1">
    <property type="nucleotide sequence ID" value="NZ_WTUX01000019.1"/>
</dbReference>
<feature type="transmembrane region" description="Helical" evidence="3">
    <location>
        <begin position="582"/>
        <end position="601"/>
    </location>
</feature>
<keyword evidence="1" id="KW-0813">Transport</keyword>
<evidence type="ECO:0000256" key="2">
    <source>
        <dbReference type="SAM" id="MobiDB-lite"/>
    </source>
</evidence>
<feature type="transmembrane region" description="Helical" evidence="3">
    <location>
        <begin position="255"/>
        <end position="280"/>
    </location>
</feature>
<dbReference type="PANTHER" id="PTHR43849:SF2">
    <property type="entry name" value="BLL3936 PROTEIN"/>
    <property type="match status" value="1"/>
</dbReference>
<keyword evidence="3" id="KW-0812">Transmembrane</keyword>
<keyword evidence="1" id="KW-0997">Cell inner membrane</keyword>
<keyword evidence="3" id="KW-0472">Membrane</keyword>
<dbReference type="EMBL" id="WTUX01000019">
    <property type="protein sequence ID" value="MZR14353.1"/>
    <property type="molecule type" value="Genomic_DNA"/>
</dbReference>
<feature type="transmembrane region" description="Helical" evidence="3">
    <location>
        <begin position="75"/>
        <end position="92"/>
    </location>
</feature>
<dbReference type="Pfam" id="PF06808">
    <property type="entry name" value="DctM"/>
    <property type="match status" value="1"/>
</dbReference>
<dbReference type="PANTHER" id="PTHR43849">
    <property type="entry name" value="BLL3936 PROTEIN"/>
    <property type="match status" value="1"/>
</dbReference>
<evidence type="ECO:0000256" key="3">
    <source>
        <dbReference type="SAM" id="Phobius"/>
    </source>
</evidence>
<sequence>MTTQANSSSETTTHGSDTSASQAGGPVPEGYRDMSTERWFSMPRPVRVLVLLMSAAGVAMSVGYIFALIPLLDLTYYFLLMAAFLPVVYLLLPAWKGETRVTWASYLPAILICALTVFMAYHSRSLAFGTWVPVKADWQLWTAASIFILVLEAARRSGGYIFLTIVVLLALYPVYAQNMPGILWGPPSDLSRTIAFNVFSGDAMLGVVTRVVGELIIGFLILAALMVATGAADFFLALAMALMGTSRGGAAKVSVLASGFFGSLSGSIFGNVVSTGSVTIPSMKKAGFPGHYAGALEACASTGGMLMPPVMGAVAFIMADFTNTEYRVIVLGALIPSLLYYFGLYCHVDGFAARNGLKGMKREDLPKVRDVLKDGWPFLVVLGFLVWGLVFMRWERLTPFYASALLLVLTTLHPKLRIQFNRIPELFFQISKLLSQTMGLLLPTSFILGGLMATGVAPVIAASLVRMGGDAIVPVLAIGIGVCMIFGMLGMIVAAYLMLALTLAPALEQIAGLNTLAIHLFIAYYASLAAITPPVALAAFLASRISDSDPIRTSLHAARLGIVLYFVPIFFLFEPALILQGPIYLTVIWTALNICAVLIIAAASEGQVPFRGRLSGWARLPLFACGLLVGFPEWISTVAGLAVAAGLIALGSRQASPEATSTGVQSAPPANH</sequence>
<proteinExistence type="predicted"/>
<feature type="domain" description="TRAP C4-dicarboxylate transport system permease DctM subunit" evidence="4">
    <location>
        <begin position="147"/>
        <end position="580"/>
    </location>
</feature>
<feature type="transmembrane region" description="Helical" evidence="3">
    <location>
        <begin position="219"/>
        <end position="243"/>
    </location>
</feature>
<dbReference type="AlphaFoldDB" id="A0A845M9D7"/>
<organism evidence="5 6">
    <name type="scientific">Maritimibacter harenae</name>
    <dbReference type="NCBI Taxonomy" id="2606218"/>
    <lineage>
        <taxon>Bacteria</taxon>
        <taxon>Pseudomonadati</taxon>
        <taxon>Pseudomonadota</taxon>
        <taxon>Alphaproteobacteria</taxon>
        <taxon>Rhodobacterales</taxon>
        <taxon>Roseobacteraceae</taxon>
        <taxon>Maritimibacter</taxon>
    </lineage>
</organism>
<feature type="transmembrane region" description="Helical" evidence="3">
    <location>
        <begin position="374"/>
        <end position="394"/>
    </location>
</feature>
<feature type="compositionally biased region" description="Polar residues" evidence="2">
    <location>
        <begin position="1"/>
        <end position="22"/>
    </location>
</feature>
<feature type="transmembrane region" description="Helical" evidence="3">
    <location>
        <begin position="439"/>
        <end position="465"/>
    </location>
</feature>
<evidence type="ECO:0000259" key="4">
    <source>
        <dbReference type="Pfam" id="PF06808"/>
    </source>
</evidence>
<evidence type="ECO:0000313" key="5">
    <source>
        <dbReference type="EMBL" id="MZR14353.1"/>
    </source>
</evidence>
<dbReference type="Proteomes" id="UP000467322">
    <property type="component" value="Unassembled WGS sequence"/>
</dbReference>
<feature type="transmembrane region" description="Helical" evidence="3">
    <location>
        <begin position="104"/>
        <end position="122"/>
    </location>
</feature>
<evidence type="ECO:0000256" key="1">
    <source>
        <dbReference type="RuleBase" id="RU369079"/>
    </source>
</evidence>
<evidence type="ECO:0000313" key="6">
    <source>
        <dbReference type="Proteomes" id="UP000467322"/>
    </source>
</evidence>
<comment type="caution">
    <text evidence="5">The sequence shown here is derived from an EMBL/GenBank/DDBJ whole genome shotgun (WGS) entry which is preliminary data.</text>
</comment>
<feature type="transmembrane region" description="Helical" evidence="3">
    <location>
        <begin position="292"/>
        <end position="317"/>
    </location>
</feature>
<comment type="subcellular location">
    <subcellularLocation>
        <location evidence="1">Cell inner membrane</location>
        <topology evidence="1">Multi-pass membrane protein</topology>
    </subcellularLocation>
</comment>
<feature type="transmembrane region" description="Helical" evidence="3">
    <location>
        <begin position="329"/>
        <end position="353"/>
    </location>
</feature>
<feature type="transmembrane region" description="Helical" evidence="3">
    <location>
        <begin position="158"/>
        <end position="174"/>
    </location>
</feature>
<name>A0A845M9D7_9RHOB</name>
<feature type="transmembrane region" description="Helical" evidence="3">
    <location>
        <begin position="554"/>
        <end position="573"/>
    </location>
</feature>
<keyword evidence="3" id="KW-1133">Transmembrane helix</keyword>
<dbReference type="InterPro" id="IPR011853">
    <property type="entry name" value="TRAP_DctM-Dct_fused"/>
</dbReference>
<comment type="function">
    <text evidence="1">Part of the tripartite ATP-independent periplasmic (TRAP) transport system.</text>
</comment>
<feature type="transmembrane region" description="Helical" evidence="3">
    <location>
        <begin position="128"/>
        <end position="151"/>
    </location>
</feature>
<feature type="region of interest" description="Disordered" evidence="2">
    <location>
        <begin position="1"/>
        <end position="27"/>
    </location>
</feature>
<feature type="transmembrane region" description="Helical" evidence="3">
    <location>
        <begin position="516"/>
        <end position="542"/>
    </location>
</feature>
<accession>A0A845M9D7</accession>
<gene>
    <name evidence="5" type="ORF">GQE99_15145</name>
</gene>
<feature type="transmembrane region" description="Helical" evidence="3">
    <location>
        <begin position="471"/>
        <end position="504"/>
    </location>
</feature>
<dbReference type="GO" id="GO:0005886">
    <property type="term" value="C:plasma membrane"/>
    <property type="evidence" value="ECO:0007669"/>
    <property type="project" value="UniProtKB-SubCell"/>
</dbReference>
<dbReference type="NCBIfam" id="TIGR02123">
    <property type="entry name" value="TRAP_fused"/>
    <property type="match status" value="1"/>
</dbReference>
<keyword evidence="6" id="KW-1185">Reference proteome</keyword>
<reference evidence="5 6" key="1">
    <citation type="submission" date="2019-12" db="EMBL/GenBank/DDBJ databases">
        <title>Maritimibacter sp. nov. sp. isolated from sea sand.</title>
        <authorList>
            <person name="Kim J."/>
            <person name="Jeong S.E."/>
            <person name="Jung H.S."/>
            <person name="Jeon C.O."/>
        </authorList>
    </citation>
    <scope>NUCLEOTIDE SEQUENCE [LARGE SCALE GENOMIC DNA]</scope>
    <source>
        <strain evidence="5 6">DP07</strain>
    </source>
</reference>
<feature type="transmembrane region" description="Helical" evidence="3">
    <location>
        <begin position="621"/>
        <end position="650"/>
    </location>
</feature>
<dbReference type="InterPro" id="IPR010656">
    <property type="entry name" value="DctM"/>
</dbReference>